<dbReference type="EMBL" id="CAJVRM010000407">
    <property type="protein sequence ID" value="CAG8980694.1"/>
    <property type="molecule type" value="Genomic_DNA"/>
</dbReference>
<feature type="chain" id="PRO_5040166722" description="Secreted protein" evidence="1">
    <location>
        <begin position="19"/>
        <end position="98"/>
    </location>
</feature>
<dbReference type="Proteomes" id="UP000701801">
    <property type="component" value="Unassembled WGS sequence"/>
</dbReference>
<evidence type="ECO:0000313" key="2">
    <source>
        <dbReference type="EMBL" id="CAG8980694.1"/>
    </source>
</evidence>
<comment type="caution">
    <text evidence="2">The sequence shown here is derived from an EMBL/GenBank/DDBJ whole genome shotgun (WGS) entry which is preliminary data.</text>
</comment>
<reference evidence="2" key="1">
    <citation type="submission" date="2021-07" db="EMBL/GenBank/DDBJ databases">
        <authorList>
            <person name="Durling M."/>
        </authorList>
    </citation>
    <scope>NUCLEOTIDE SEQUENCE</scope>
</reference>
<keyword evidence="1" id="KW-0732">Signal</keyword>
<dbReference type="AlphaFoldDB" id="A0A9N9LYB6"/>
<keyword evidence="3" id="KW-1185">Reference proteome</keyword>
<accession>A0A9N9LYB6</accession>
<protein>
    <recommendedName>
        <fullName evidence="4">Secreted protein</fullName>
    </recommendedName>
</protein>
<proteinExistence type="predicted"/>
<feature type="signal peptide" evidence="1">
    <location>
        <begin position="1"/>
        <end position="18"/>
    </location>
</feature>
<evidence type="ECO:0000313" key="3">
    <source>
        <dbReference type="Proteomes" id="UP000701801"/>
    </source>
</evidence>
<name>A0A9N9LYB6_9HELO</name>
<evidence type="ECO:0000256" key="1">
    <source>
        <dbReference type="SAM" id="SignalP"/>
    </source>
</evidence>
<evidence type="ECO:0008006" key="4">
    <source>
        <dbReference type="Google" id="ProtNLM"/>
    </source>
</evidence>
<gene>
    <name evidence="2" type="ORF">HYALB_00007186</name>
</gene>
<sequence>MQIQKILVLAALTTGVYGNYTIATCVGKTGINNDITTTSCKSLFADTSCSDCKVEPKSDGSVYCSRSLSLDERMLIIRRNSGFSNARKTVLQEHLETQ</sequence>
<organism evidence="2 3">
    <name type="scientific">Hymenoscyphus albidus</name>
    <dbReference type="NCBI Taxonomy" id="595503"/>
    <lineage>
        <taxon>Eukaryota</taxon>
        <taxon>Fungi</taxon>
        <taxon>Dikarya</taxon>
        <taxon>Ascomycota</taxon>
        <taxon>Pezizomycotina</taxon>
        <taxon>Leotiomycetes</taxon>
        <taxon>Helotiales</taxon>
        <taxon>Helotiaceae</taxon>
        <taxon>Hymenoscyphus</taxon>
    </lineage>
</organism>